<sequence length="188" mass="22299">MYQFRSSLYYEPSDNGSVRSVQVGNQKQDQLKYLTDQLQAVITFNEKLEKDFNQLKSQNHQLKQISIERDKQLKETYESNQKSINKLHVLLSENKKLQEIVVSTNKHLKLANTKVQQFQNENIILKQSIQQLEDYHLEEMKKRATELEDHYSLMQNIVTELTNQVSQLCVEKQQLQKELDQFSKSQQH</sequence>
<feature type="coiled-coil region" evidence="1">
    <location>
        <begin position="115"/>
        <end position="185"/>
    </location>
</feature>
<gene>
    <name evidence="2" type="ORF">PPRIM_AZ9-3.1.T1400024</name>
</gene>
<reference evidence="2" key="1">
    <citation type="submission" date="2021-01" db="EMBL/GenBank/DDBJ databases">
        <authorList>
            <consortium name="Genoscope - CEA"/>
            <person name="William W."/>
        </authorList>
    </citation>
    <scope>NUCLEOTIDE SEQUENCE</scope>
</reference>
<protein>
    <submittedName>
        <fullName evidence="2">Uncharacterized protein</fullName>
    </submittedName>
</protein>
<keyword evidence="1" id="KW-0175">Coiled coil</keyword>
<name>A0A8S1Q134_PARPR</name>
<evidence type="ECO:0000313" key="3">
    <source>
        <dbReference type="Proteomes" id="UP000688137"/>
    </source>
</evidence>
<dbReference type="OMA" id="QQQEDYH"/>
<evidence type="ECO:0000256" key="1">
    <source>
        <dbReference type="SAM" id="Coils"/>
    </source>
</evidence>
<dbReference type="EMBL" id="CAJJDM010000144">
    <property type="protein sequence ID" value="CAD8109200.1"/>
    <property type="molecule type" value="Genomic_DNA"/>
</dbReference>
<dbReference type="AlphaFoldDB" id="A0A8S1Q134"/>
<proteinExistence type="predicted"/>
<keyword evidence="3" id="KW-1185">Reference proteome</keyword>
<evidence type="ECO:0000313" key="2">
    <source>
        <dbReference type="EMBL" id="CAD8109200.1"/>
    </source>
</evidence>
<dbReference type="Proteomes" id="UP000688137">
    <property type="component" value="Unassembled WGS sequence"/>
</dbReference>
<organism evidence="2 3">
    <name type="scientific">Paramecium primaurelia</name>
    <dbReference type="NCBI Taxonomy" id="5886"/>
    <lineage>
        <taxon>Eukaryota</taxon>
        <taxon>Sar</taxon>
        <taxon>Alveolata</taxon>
        <taxon>Ciliophora</taxon>
        <taxon>Intramacronucleata</taxon>
        <taxon>Oligohymenophorea</taxon>
        <taxon>Peniculida</taxon>
        <taxon>Parameciidae</taxon>
        <taxon>Paramecium</taxon>
    </lineage>
</organism>
<comment type="caution">
    <text evidence="2">The sequence shown here is derived from an EMBL/GenBank/DDBJ whole genome shotgun (WGS) entry which is preliminary data.</text>
</comment>
<accession>A0A8S1Q134</accession>